<feature type="transmembrane region" description="Helical" evidence="2">
    <location>
        <begin position="200"/>
        <end position="218"/>
    </location>
</feature>
<evidence type="ECO:0000313" key="5">
    <source>
        <dbReference type="Proteomes" id="UP000215185"/>
    </source>
</evidence>
<organism evidence="4 5">
    <name type="scientific">Streptococcus merionis</name>
    <dbReference type="NCBI Taxonomy" id="400065"/>
    <lineage>
        <taxon>Bacteria</taxon>
        <taxon>Bacillati</taxon>
        <taxon>Bacillota</taxon>
        <taxon>Bacilli</taxon>
        <taxon>Lactobacillales</taxon>
        <taxon>Streptococcaceae</taxon>
        <taxon>Streptococcus</taxon>
    </lineage>
</organism>
<keyword evidence="4" id="KW-0645">Protease</keyword>
<reference evidence="4 5" key="1">
    <citation type="submission" date="2017-06" db="EMBL/GenBank/DDBJ databases">
        <authorList>
            <consortium name="Pathogen Informatics"/>
        </authorList>
    </citation>
    <scope>NUCLEOTIDE SEQUENCE [LARGE SCALE GENOMIC DNA]</scope>
    <source>
        <strain evidence="4 5">NCTC13788</strain>
    </source>
</reference>
<feature type="transmembrane region" description="Helical" evidence="2">
    <location>
        <begin position="175"/>
        <end position="193"/>
    </location>
</feature>
<evidence type="ECO:0000256" key="2">
    <source>
        <dbReference type="SAM" id="Phobius"/>
    </source>
</evidence>
<dbReference type="KEGG" id="smen:SAMEA4412692_1465"/>
<feature type="domain" description="CAAX prenyl protease 2/Lysostaphin resistance protein A-like" evidence="3">
    <location>
        <begin position="123"/>
        <end position="211"/>
    </location>
</feature>
<keyword evidence="2" id="KW-0472">Membrane</keyword>
<feature type="transmembrane region" description="Helical" evidence="2">
    <location>
        <begin position="12"/>
        <end position="32"/>
    </location>
</feature>
<feature type="transmembrane region" description="Helical" evidence="2">
    <location>
        <begin position="83"/>
        <end position="100"/>
    </location>
</feature>
<accession>A0A239SXD3</accession>
<dbReference type="RefSeq" id="WP_018374308.1">
    <property type="nucleotide sequence ID" value="NZ_LT906439.1"/>
</dbReference>
<dbReference type="GO" id="GO:0004175">
    <property type="term" value="F:endopeptidase activity"/>
    <property type="evidence" value="ECO:0007669"/>
    <property type="project" value="UniProtKB-ARBA"/>
</dbReference>
<dbReference type="GO" id="GO:0006508">
    <property type="term" value="P:proteolysis"/>
    <property type="evidence" value="ECO:0007669"/>
    <property type="project" value="UniProtKB-KW"/>
</dbReference>
<evidence type="ECO:0000256" key="1">
    <source>
        <dbReference type="ARBA" id="ARBA00009067"/>
    </source>
</evidence>
<keyword evidence="2" id="KW-1133">Transmembrane helix</keyword>
<sequence length="219" mass="24095">MKTILSKAKGIGVCFLLLVMSQFGGTLILFQSESGTGFTIMETLLITSLMLGLCWSAIAYAYLKGWLSLSMNWLTSNHLKLLVLSYPAIWGISLLGSVIMESQGATEMANQETLENLFTTIPVFLAMIMVVVSAPIFEEILCRAAIPDLLFPKFPRIGLLVGTIFFAWLHGPSHIGAWVIYFGMGAVFAFLRYKTGRLELAIAAHMLWNAVALAMSYLV</sequence>
<protein>
    <submittedName>
        <fullName evidence="4">CAAX amino terminal protease family protein</fullName>
    </submittedName>
</protein>
<dbReference type="PANTHER" id="PTHR36435:SF1">
    <property type="entry name" value="CAAX AMINO TERMINAL PROTEASE FAMILY PROTEIN"/>
    <property type="match status" value="1"/>
</dbReference>
<dbReference type="eggNOG" id="COG1266">
    <property type="taxonomic scope" value="Bacteria"/>
</dbReference>
<dbReference type="InterPro" id="IPR003675">
    <property type="entry name" value="Rce1/LyrA-like_dom"/>
</dbReference>
<feature type="transmembrane region" description="Helical" evidence="2">
    <location>
        <begin position="149"/>
        <end position="169"/>
    </location>
</feature>
<dbReference type="STRING" id="1123308.GCA_000380085_01767"/>
<proteinExistence type="inferred from homology"/>
<dbReference type="AlphaFoldDB" id="A0A239SXD3"/>
<evidence type="ECO:0000259" key="3">
    <source>
        <dbReference type="Pfam" id="PF02517"/>
    </source>
</evidence>
<dbReference type="InterPro" id="IPR052710">
    <property type="entry name" value="CAAX_protease"/>
</dbReference>
<feature type="transmembrane region" description="Helical" evidence="2">
    <location>
        <begin position="120"/>
        <end position="137"/>
    </location>
</feature>
<comment type="similarity">
    <text evidence="1">Belongs to the UPF0177 family.</text>
</comment>
<dbReference type="Proteomes" id="UP000215185">
    <property type="component" value="Chromosome 1"/>
</dbReference>
<feature type="transmembrane region" description="Helical" evidence="2">
    <location>
        <begin position="44"/>
        <end position="63"/>
    </location>
</feature>
<name>A0A239SXD3_9STRE</name>
<dbReference type="PANTHER" id="PTHR36435">
    <property type="entry name" value="SLR1288 PROTEIN"/>
    <property type="match status" value="1"/>
</dbReference>
<gene>
    <name evidence="4" type="ORF">SAMEA4412692_01465</name>
</gene>
<evidence type="ECO:0000313" key="4">
    <source>
        <dbReference type="EMBL" id="SNU89384.1"/>
    </source>
</evidence>
<dbReference type="Pfam" id="PF02517">
    <property type="entry name" value="Rce1-like"/>
    <property type="match status" value="1"/>
</dbReference>
<dbReference type="GO" id="GO:0080120">
    <property type="term" value="P:CAAX-box protein maturation"/>
    <property type="evidence" value="ECO:0007669"/>
    <property type="project" value="UniProtKB-ARBA"/>
</dbReference>
<dbReference type="EMBL" id="LT906439">
    <property type="protein sequence ID" value="SNU89384.1"/>
    <property type="molecule type" value="Genomic_DNA"/>
</dbReference>
<keyword evidence="2" id="KW-0812">Transmembrane</keyword>
<keyword evidence="5" id="KW-1185">Reference proteome</keyword>
<keyword evidence="4" id="KW-0378">Hydrolase</keyword>